<dbReference type="InterPro" id="IPR047857">
    <property type="entry name" value="Snurportin1_C"/>
</dbReference>
<dbReference type="SUPFAM" id="SSF56091">
    <property type="entry name" value="DNA ligase/mRNA capping enzyme, catalytic domain"/>
    <property type="match status" value="1"/>
</dbReference>
<comment type="caution">
    <text evidence="12">The sequence shown here is derived from an EMBL/GenBank/DDBJ whole genome shotgun (WGS) entry which is preliminary data.</text>
</comment>
<keyword evidence="6" id="KW-0813">Transport</keyword>
<evidence type="ECO:0000256" key="9">
    <source>
        <dbReference type="ARBA" id="ARBA00023242"/>
    </source>
</evidence>
<dbReference type="GO" id="GO:0005737">
    <property type="term" value="C:cytoplasm"/>
    <property type="evidence" value="ECO:0007669"/>
    <property type="project" value="UniProtKB-SubCell"/>
</dbReference>
<name>A0A8J5MUU9_HOMAM</name>
<evidence type="ECO:0000256" key="8">
    <source>
        <dbReference type="ARBA" id="ARBA00022884"/>
    </source>
</evidence>
<keyword evidence="7" id="KW-0963">Cytoplasm</keyword>
<accession>A0A8J5MUU9</accession>
<reference evidence="12" key="1">
    <citation type="journal article" date="2021" name="Sci. Adv.">
        <title>The American lobster genome reveals insights on longevity, neural, and immune adaptations.</title>
        <authorList>
            <person name="Polinski J.M."/>
            <person name="Zimin A.V."/>
            <person name="Clark K.F."/>
            <person name="Kohn A.B."/>
            <person name="Sadowski N."/>
            <person name="Timp W."/>
            <person name="Ptitsyn A."/>
            <person name="Khanna P."/>
            <person name="Romanova D.Y."/>
            <person name="Williams P."/>
            <person name="Greenwood S.J."/>
            <person name="Moroz L.L."/>
            <person name="Walt D.R."/>
            <person name="Bodnar A.G."/>
        </authorList>
    </citation>
    <scope>NUCLEOTIDE SEQUENCE</scope>
    <source>
        <strain evidence="12">GMGI-L3</strain>
    </source>
</reference>
<dbReference type="AlphaFoldDB" id="A0A8J5MUU9"/>
<dbReference type="PANTHER" id="PTHR13403">
    <property type="entry name" value="SNURPORTIN1 RNUT1 PROTEIN RNA, U TRANSPORTER 1"/>
    <property type="match status" value="1"/>
</dbReference>
<dbReference type="InterPro" id="IPR024721">
    <property type="entry name" value="Snurportin-1_N"/>
</dbReference>
<evidence type="ECO:0000256" key="3">
    <source>
        <dbReference type="ARBA" id="ARBA00004496"/>
    </source>
</evidence>
<evidence type="ECO:0000256" key="1">
    <source>
        <dbReference type="ARBA" id="ARBA00003975"/>
    </source>
</evidence>
<dbReference type="GO" id="GO:0005634">
    <property type="term" value="C:nucleus"/>
    <property type="evidence" value="ECO:0007669"/>
    <property type="project" value="UniProtKB-SubCell"/>
</dbReference>
<dbReference type="Gene3D" id="3.30.470.30">
    <property type="entry name" value="DNA ligase/mRNA capping enzyme"/>
    <property type="match status" value="1"/>
</dbReference>
<evidence type="ECO:0000256" key="6">
    <source>
        <dbReference type="ARBA" id="ARBA00022448"/>
    </source>
</evidence>
<protein>
    <recommendedName>
        <fullName evidence="5">Snurportin-1</fullName>
    </recommendedName>
</protein>
<evidence type="ECO:0000256" key="4">
    <source>
        <dbReference type="ARBA" id="ARBA00007540"/>
    </source>
</evidence>
<dbReference type="InterPro" id="IPR017336">
    <property type="entry name" value="Snurportin-1"/>
</dbReference>
<evidence type="ECO:0000259" key="10">
    <source>
        <dbReference type="Pfam" id="PF11538"/>
    </source>
</evidence>
<comment type="subcellular location">
    <subcellularLocation>
        <location evidence="3">Cytoplasm</location>
    </subcellularLocation>
    <subcellularLocation>
        <location evidence="2">Nucleus</location>
    </subcellularLocation>
</comment>
<dbReference type="PANTHER" id="PTHR13403:SF6">
    <property type="entry name" value="SNURPORTIN-1"/>
    <property type="match status" value="1"/>
</dbReference>
<evidence type="ECO:0000256" key="5">
    <source>
        <dbReference type="ARBA" id="ARBA00016034"/>
    </source>
</evidence>
<evidence type="ECO:0000313" key="13">
    <source>
        <dbReference type="Proteomes" id="UP000747542"/>
    </source>
</evidence>
<dbReference type="GO" id="GO:0003723">
    <property type="term" value="F:RNA binding"/>
    <property type="evidence" value="ECO:0007669"/>
    <property type="project" value="UniProtKB-KW"/>
</dbReference>
<proteinExistence type="inferred from homology"/>
<keyword evidence="13" id="KW-1185">Reference proteome</keyword>
<evidence type="ECO:0000256" key="7">
    <source>
        <dbReference type="ARBA" id="ARBA00022490"/>
    </source>
</evidence>
<dbReference type="GO" id="GO:0061015">
    <property type="term" value="P:snRNA import into nucleus"/>
    <property type="evidence" value="ECO:0007669"/>
    <property type="project" value="InterPro"/>
</dbReference>
<dbReference type="Pfam" id="PF21974">
    <property type="entry name" value="SPN1_m3Gcap_bd"/>
    <property type="match status" value="1"/>
</dbReference>
<comment type="function">
    <text evidence="1">Functions as an U snRNP-specific nuclear import adapter. Involved in the trimethylguanosine (m3G)-cap-dependent nuclear import of U snRNPs. Binds specifically to the terminal m3G-cap U snRNAs.</text>
</comment>
<keyword evidence="9" id="KW-0539">Nucleus</keyword>
<dbReference type="Proteomes" id="UP000747542">
    <property type="component" value="Unassembled WGS sequence"/>
</dbReference>
<feature type="domain" description="Snurportin-1 m3G cap-binding" evidence="11">
    <location>
        <begin position="98"/>
        <end position="276"/>
    </location>
</feature>
<evidence type="ECO:0000259" key="11">
    <source>
        <dbReference type="Pfam" id="PF21974"/>
    </source>
</evidence>
<dbReference type="Pfam" id="PF11538">
    <property type="entry name" value="Snurportin1"/>
    <property type="match status" value="1"/>
</dbReference>
<dbReference type="EMBL" id="JAHLQT010026149">
    <property type="protein sequence ID" value="KAG7163834.1"/>
    <property type="molecule type" value="Genomic_DNA"/>
</dbReference>
<dbReference type="CDD" id="cd09232">
    <property type="entry name" value="Snurportin-1_C"/>
    <property type="match status" value="1"/>
</dbReference>
<keyword evidence="8" id="KW-0694">RNA-binding</keyword>
<comment type="similarity">
    <text evidence="4">Belongs to the snurportin family.</text>
</comment>
<feature type="domain" description="Snurportin-1 N-terminal" evidence="10">
    <location>
        <begin position="24"/>
        <end position="62"/>
    </location>
</feature>
<sequence>MDDLLSSLSGVAVTAHPNNPHAEHPRFALYKAKSSGSSQHERRRKILEARREARYDLIMHLRCIEEENAESSEFSDDNMECEQERRCYFRPKKYHNFLMLSEWLVDVPEDFASSYFALPCPVGKRSLVVSARGRTRAYAKSGVKVTQFPSLLPGGNRHTYNKGYALLDCIWSETNKTYYILDLIVWLNQSIMECETMFRFEWLKSRMLEEIPEAAQVSRLNPYRFEHVPYYDCSPETLRSLIHEPLPFSVPLDGVLFYHKESHYTHGPTPLVGWLKAYMFPEILDDSCVIKLMMEVSSSKNKNTKKTKNKEMEVSLENQMESSATELIDGC</sequence>
<evidence type="ECO:0000313" key="12">
    <source>
        <dbReference type="EMBL" id="KAG7163834.1"/>
    </source>
</evidence>
<organism evidence="12 13">
    <name type="scientific">Homarus americanus</name>
    <name type="common">American lobster</name>
    <dbReference type="NCBI Taxonomy" id="6706"/>
    <lineage>
        <taxon>Eukaryota</taxon>
        <taxon>Metazoa</taxon>
        <taxon>Ecdysozoa</taxon>
        <taxon>Arthropoda</taxon>
        <taxon>Crustacea</taxon>
        <taxon>Multicrustacea</taxon>
        <taxon>Malacostraca</taxon>
        <taxon>Eumalacostraca</taxon>
        <taxon>Eucarida</taxon>
        <taxon>Decapoda</taxon>
        <taxon>Pleocyemata</taxon>
        <taxon>Astacidea</taxon>
        <taxon>Nephropoidea</taxon>
        <taxon>Nephropidae</taxon>
        <taxon>Homarus</taxon>
    </lineage>
</organism>
<evidence type="ECO:0000256" key="2">
    <source>
        <dbReference type="ARBA" id="ARBA00004123"/>
    </source>
</evidence>
<gene>
    <name evidence="12" type="primary">Snupn-L</name>
    <name evidence="12" type="ORF">Hamer_G019103</name>
</gene>